<keyword evidence="2" id="KW-1185">Reference proteome</keyword>
<evidence type="ECO:0000313" key="1">
    <source>
        <dbReference type="EMBL" id="CAG8625357.1"/>
    </source>
</evidence>
<protein>
    <submittedName>
        <fullName evidence="1">10152_t:CDS:1</fullName>
    </submittedName>
</protein>
<comment type="caution">
    <text evidence="1">The sequence shown here is derived from an EMBL/GenBank/DDBJ whole genome shotgun (WGS) entry which is preliminary data.</text>
</comment>
<sequence>MAVPPFAEAYKNLISPLESSWNQTTFPNMRIVSLHILAIVFAVAVSAIPSPTIQISTSSDDGGGTVETMPSVIPVTGSLNIPTEISEAPGPVVSNPTSDASGSTLNSSTTSLNGTTTTTRSDLSTLPATSSSTGAASQVTAFSGSLSMLLLLVSAACLHL</sequence>
<accession>A0ACA9N011</accession>
<organism evidence="1 2">
    <name type="scientific">Acaulospora colombiana</name>
    <dbReference type="NCBI Taxonomy" id="27376"/>
    <lineage>
        <taxon>Eukaryota</taxon>
        <taxon>Fungi</taxon>
        <taxon>Fungi incertae sedis</taxon>
        <taxon>Mucoromycota</taxon>
        <taxon>Glomeromycotina</taxon>
        <taxon>Glomeromycetes</taxon>
        <taxon>Diversisporales</taxon>
        <taxon>Acaulosporaceae</taxon>
        <taxon>Acaulospora</taxon>
    </lineage>
</organism>
<dbReference type="EMBL" id="CAJVPT010017295">
    <property type="protein sequence ID" value="CAG8625357.1"/>
    <property type="molecule type" value="Genomic_DNA"/>
</dbReference>
<proteinExistence type="predicted"/>
<dbReference type="Proteomes" id="UP000789525">
    <property type="component" value="Unassembled WGS sequence"/>
</dbReference>
<evidence type="ECO:0000313" key="2">
    <source>
        <dbReference type="Proteomes" id="UP000789525"/>
    </source>
</evidence>
<name>A0ACA9N011_9GLOM</name>
<reference evidence="1" key="1">
    <citation type="submission" date="2021-06" db="EMBL/GenBank/DDBJ databases">
        <authorList>
            <person name="Kallberg Y."/>
            <person name="Tangrot J."/>
            <person name="Rosling A."/>
        </authorList>
    </citation>
    <scope>NUCLEOTIDE SEQUENCE</scope>
    <source>
        <strain evidence="1">CL356</strain>
    </source>
</reference>
<gene>
    <name evidence="1" type="ORF">ACOLOM_LOCUS7472</name>
</gene>